<feature type="transmembrane region" description="Helical" evidence="6">
    <location>
        <begin position="85"/>
        <end position="105"/>
    </location>
</feature>
<dbReference type="GO" id="GO:0015658">
    <property type="term" value="F:branched-chain amino acid transmembrane transporter activity"/>
    <property type="evidence" value="ECO:0007669"/>
    <property type="project" value="InterPro"/>
</dbReference>
<feature type="transmembrane region" description="Helical" evidence="6">
    <location>
        <begin position="594"/>
        <end position="613"/>
    </location>
</feature>
<comment type="caution">
    <text evidence="7">The sequence shown here is derived from an EMBL/GenBank/DDBJ whole genome shotgun (WGS) entry which is preliminary data.</text>
</comment>
<evidence type="ECO:0000256" key="4">
    <source>
        <dbReference type="ARBA" id="ARBA00022989"/>
    </source>
</evidence>
<dbReference type="OrthoDB" id="9814461at2"/>
<evidence type="ECO:0000256" key="2">
    <source>
        <dbReference type="ARBA" id="ARBA00022475"/>
    </source>
</evidence>
<feature type="transmembrane region" description="Helical" evidence="6">
    <location>
        <begin position="255"/>
        <end position="272"/>
    </location>
</feature>
<gene>
    <name evidence="7" type="ORF">Aple_074820</name>
</gene>
<evidence type="ECO:0000256" key="6">
    <source>
        <dbReference type="SAM" id="Phobius"/>
    </source>
</evidence>
<evidence type="ECO:0000313" key="8">
    <source>
        <dbReference type="Proteomes" id="UP000377595"/>
    </source>
</evidence>
<organism evidence="7 8">
    <name type="scientific">Acrocarpospora pleiomorpha</name>
    <dbReference type="NCBI Taxonomy" id="90975"/>
    <lineage>
        <taxon>Bacteria</taxon>
        <taxon>Bacillati</taxon>
        <taxon>Actinomycetota</taxon>
        <taxon>Actinomycetes</taxon>
        <taxon>Streptosporangiales</taxon>
        <taxon>Streptosporangiaceae</taxon>
        <taxon>Acrocarpospora</taxon>
    </lineage>
</organism>
<sequence>MNWVNALIQGVLLGGLYALFACGLSLMFGVMRVINLAHGDLAVVAAYIVIALGPAPWSFVIVIPLFGVLGYLLQRSLIQASIDRGPLTTLLVTFGLSVVIANLLLEVFTADSHSFDMGAFSSGSVEIVDGLSVGYLSIAIFAVAVGVLVGLQLFMSRSGTGRLIRAVADDPEAARLSGVGHRHVFGIAAAIAFATVALAGLAFGMYSSFAPSSGTSRLLFAFEAVVIGGLGSLWGTLLGGVVLGLSQAIGAQINLSYAVIAGHLVFLAVLALRPQGLTGAGAARAWFSPLRRARQLLDVRRAVSALPRPLSSGEGLRERAARPSVTAVTVVVVGVAGLACLPYVVYSGTTDTLVNLFILLTMASAWNLLAGYGGLVSVGQQAFVGLGAYFVLMLAQRGVDPFAAIPLAVIGCGAAALVFSWVVFRLRGGYFAIATWVVADVCQLVISRFPALGGGTGASVPGLGEIDPALLGAMTYWAALAVVVVTVGGIFLAARTRLGLALTAIRDDETGARSLGVGVARTQRIVYVLAAFGCGAAGALLAVSQLNVEPTSAFAVQWTAQMIFVTVIGGLGSVEGPIVGTALYFVLQQTLAGYGAWYLIILGLLATGVAIWAPRGLWGLVADRRAASLT</sequence>
<feature type="transmembrane region" description="Helical" evidence="6">
    <location>
        <begin position="184"/>
        <end position="206"/>
    </location>
</feature>
<dbReference type="PANTHER" id="PTHR30482">
    <property type="entry name" value="HIGH-AFFINITY BRANCHED-CHAIN AMINO ACID TRANSPORT SYSTEM PERMEASE"/>
    <property type="match status" value="1"/>
</dbReference>
<dbReference type="CDD" id="cd06582">
    <property type="entry name" value="TM_PBP1_LivH_like"/>
    <property type="match status" value="1"/>
</dbReference>
<dbReference type="InterPro" id="IPR043428">
    <property type="entry name" value="LivM-like"/>
</dbReference>
<feature type="transmembrane region" description="Helical" evidence="6">
    <location>
        <begin position="563"/>
        <end position="587"/>
    </location>
</feature>
<feature type="transmembrane region" description="Helical" evidence="6">
    <location>
        <begin position="474"/>
        <end position="494"/>
    </location>
</feature>
<keyword evidence="8" id="KW-1185">Reference proteome</keyword>
<name>A0A5M3XYM0_9ACTN</name>
<dbReference type="RefSeq" id="WP_155349420.1">
    <property type="nucleotide sequence ID" value="NZ_BLAF01000054.1"/>
</dbReference>
<feature type="transmembrane region" description="Helical" evidence="6">
    <location>
        <begin position="353"/>
        <end position="372"/>
    </location>
</feature>
<protein>
    <recommendedName>
        <fullName evidence="9">Branched-chain amino acid ABC transporter permease</fullName>
    </recommendedName>
</protein>
<feature type="transmembrane region" description="Helical" evidence="6">
    <location>
        <begin position="402"/>
        <end position="424"/>
    </location>
</feature>
<feature type="transmembrane region" description="Helical" evidence="6">
    <location>
        <begin position="525"/>
        <end position="543"/>
    </location>
</feature>
<dbReference type="EMBL" id="BLAF01000054">
    <property type="protein sequence ID" value="GES24583.1"/>
    <property type="molecule type" value="Genomic_DNA"/>
</dbReference>
<accession>A0A5M3XYM0</accession>
<keyword evidence="5 6" id="KW-0472">Membrane</keyword>
<evidence type="ECO:0008006" key="9">
    <source>
        <dbReference type="Google" id="ProtNLM"/>
    </source>
</evidence>
<dbReference type="GO" id="GO:0005886">
    <property type="term" value="C:plasma membrane"/>
    <property type="evidence" value="ECO:0007669"/>
    <property type="project" value="UniProtKB-SubCell"/>
</dbReference>
<keyword evidence="4 6" id="KW-1133">Transmembrane helix</keyword>
<reference evidence="7 8" key="1">
    <citation type="submission" date="2019-10" db="EMBL/GenBank/DDBJ databases">
        <title>Whole genome shotgun sequence of Acrocarpospora pleiomorpha NBRC 16267.</title>
        <authorList>
            <person name="Ichikawa N."/>
            <person name="Kimura A."/>
            <person name="Kitahashi Y."/>
            <person name="Komaki H."/>
            <person name="Oguchi A."/>
        </authorList>
    </citation>
    <scope>NUCLEOTIDE SEQUENCE [LARGE SCALE GENOMIC DNA]</scope>
    <source>
        <strain evidence="7 8">NBRC 16267</strain>
    </source>
</reference>
<dbReference type="InterPro" id="IPR001851">
    <property type="entry name" value="ABC_transp_permease"/>
</dbReference>
<dbReference type="AlphaFoldDB" id="A0A5M3XYM0"/>
<dbReference type="Proteomes" id="UP000377595">
    <property type="component" value="Unassembled WGS sequence"/>
</dbReference>
<evidence type="ECO:0000256" key="5">
    <source>
        <dbReference type="ARBA" id="ARBA00023136"/>
    </source>
</evidence>
<evidence type="ECO:0000256" key="3">
    <source>
        <dbReference type="ARBA" id="ARBA00022692"/>
    </source>
</evidence>
<keyword evidence="3 6" id="KW-0812">Transmembrane</keyword>
<feature type="transmembrane region" description="Helical" evidence="6">
    <location>
        <begin position="133"/>
        <end position="155"/>
    </location>
</feature>
<dbReference type="Pfam" id="PF02653">
    <property type="entry name" value="BPD_transp_2"/>
    <property type="match status" value="2"/>
</dbReference>
<feature type="transmembrane region" description="Helical" evidence="6">
    <location>
        <begin position="325"/>
        <end position="346"/>
    </location>
</feature>
<dbReference type="PANTHER" id="PTHR30482:SF17">
    <property type="entry name" value="ABC TRANSPORTER ATP-BINDING PROTEIN"/>
    <property type="match status" value="1"/>
</dbReference>
<feature type="transmembrane region" description="Helical" evidence="6">
    <location>
        <begin position="218"/>
        <end position="243"/>
    </location>
</feature>
<comment type="subcellular location">
    <subcellularLocation>
        <location evidence="1">Cell membrane</location>
        <topology evidence="1">Multi-pass membrane protein</topology>
    </subcellularLocation>
</comment>
<proteinExistence type="predicted"/>
<evidence type="ECO:0000256" key="1">
    <source>
        <dbReference type="ARBA" id="ARBA00004651"/>
    </source>
</evidence>
<keyword evidence="2" id="KW-1003">Cell membrane</keyword>
<evidence type="ECO:0000313" key="7">
    <source>
        <dbReference type="EMBL" id="GES24583.1"/>
    </source>
</evidence>
<feature type="transmembrane region" description="Helical" evidence="6">
    <location>
        <begin position="6"/>
        <end position="26"/>
    </location>
</feature>
<dbReference type="CDD" id="cd06581">
    <property type="entry name" value="TM_PBP1_LivM_like"/>
    <property type="match status" value="1"/>
</dbReference>